<dbReference type="AlphaFoldDB" id="A0AAE4CXL3"/>
<sequence>MPVVEARGLGVRHRREWIFRDVDVDVDEHELCALTGPPGSGRTSLLLALAGRLRVDAGTLCRSGPAALALVPGVHEPEPALTVAEQLRERALLLGRRDRPETPFGLDPAARVARLTPYRRQLLGLALARLGEPRLIVADDVDLGLDAVERAALRDVLASVAAAGPAVIVTCREALDQDIRTFSTGVAA</sequence>
<organism evidence="4 5">
    <name type="scientific">Catenuloplanes niger</name>
    <dbReference type="NCBI Taxonomy" id="587534"/>
    <lineage>
        <taxon>Bacteria</taxon>
        <taxon>Bacillati</taxon>
        <taxon>Actinomycetota</taxon>
        <taxon>Actinomycetes</taxon>
        <taxon>Micromonosporales</taxon>
        <taxon>Micromonosporaceae</taxon>
        <taxon>Catenuloplanes</taxon>
    </lineage>
</organism>
<keyword evidence="1" id="KW-0547">Nucleotide-binding</keyword>
<dbReference type="PANTHER" id="PTHR43158">
    <property type="entry name" value="SKFA PEPTIDE EXPORT ATP-BINDING PROTEIN SKFE"/>
    <property type="match status" value="1"/>
</dbReference>
<dbReference type="GO" id="GO:0016887">
    <property type="term" value="F:ATP hydrolysis activity"/>
    <property type="evidence" value="ECO:0007669"/>
    <property type="project" value="InterPro"/>
</dbReference>
<evidence type="ECO:0000313" key="5">
    <source>
        <dbReference type="Proteomes" id="UP001183629"/>
    </source>
</evidence>
<reference evidence="4 5" key="1">
    <citation type="submission" date="2023-07" db="EMBL/GenBank/DDBJ databases">
        <title>Sequencing the genomes of 1000 actinobacteria strains.</title>
        <authorList>
            <person name="Klenk H.-P."/>
        </authorList>
    </citation>
    <scope>NUCLEOTIDE SEQUENCE [LARGE SCALE GENOMIC DNA]</scope>
    <source>
        <strain evidence="4 5">DSM 44711</strain>
    </source>
</reference>
<evidence type="ECO:0000256" key="2">
    <source>
        <dbReference type="ARBA" id="ARBA00022840"/>
    </source>
</evidence>
<protein>
    <submittedName>
        <fullName evidence="4">ABC-2 type transport system ATP-binding protein</fullName>
    </submittedName>
</protein>
<keyword evidence="2 4" id="KW-0067">ATP-binding</keyword>
<gene>
    <name evidence="4" type="ORF">J2S44_005194</name>
</gene>
<comment type="caution">
    <text evidence="4">The sequence shown here is derived from an EMBL/GenBank/DDBJ whole genome shotgun (WGS) entry which is preliminary data.</text>
</comment>
<evidence type="ECO:0000259" key="3">
    <source>
        <dbReference type="SMART" id="SM00382"/>
    </source>
</evidence>
<dbReference type="Proteomes" id="UP001183629">
    <property type="component" value="Unassembled WGS sequence"/>
</dbReference>
<dbReference type="InterPro" id="IPR027417">
    <property type="entry name" value="P-loop_NTPase"/>
</dbReference>
<dbReference type="Pfam" id="PF00005">
    <property type="entry name" value="ABC_tran"/>
    <property type="match status" value="1"/>
</dbReference>
<accession>A0AAE4CXL3</accession>
<dbReference type="EMBL" id="JAVDYC010000001">
    <property type="protein sequence ID" value="MDR7324944.1"/>
    <property type="molecule type" value="Genomic_DNA"/>
</dbReference>
<feature type="domain" description="AAA+ ATPase" evidence="3">
    <location>
        <begin position="28"/>
        <end position="180"/>
    </location>
</feature>
<dbReference type="InterPro" id="IPR003593">
    <property type="entry name" value="AAA+_ATPase"/>
</dbReference>
<dbReference type="GO" id="GO:0005524">
    <property type="term" value="F:ATP binding"/>
    <property type="evidence" value="ECO:0007669"/>
    <property type="project" value="UniProtKB-KW"/>
</dbReference>
<dbReference type="CDD" id="cd00267">
    <property type="entry name" value="ABC_ATPase"/>
    <property type="match status" value="1"/>
</dbReference>
<proteinExistence type="predicted"/>
<dbReference type="SMART" id="SM00382">
    <property type="entry name" value="AAA"/>
    <property type="match status" value="1"/>
</dbReference>
<evidence type="ECO:0000256" key="1">
    <source>
        <dbReference type="ARBA" id="ARBA00022741"/>
    </source>
</evidence>
<evidence type="ECO:0000313" key="4">
    <source>
        <dbReference type="EMBL" id="MDR7324944.1"/>
    </source>
</evidence>
<dbReference type="SUPFAM" id="SSF52540">
    <property type="entry name" value="P-loop containing nucleoside triphosphate hydrolases"/>
    <property type="match status" value="1"/>
</dbReference>
<dbReference type="InterPro" id="IPR003439">
    <property type="entry name" value="ABC_transporter-like_ATP-bd"/>
</dbReference>
<dbReference type="PANTHER" id="PTHR43158:SF2">
    <property type="entry name" value="SKFA PEPTIDE EXPORT ATP-BINDING PROTEIN SKFE"/>
    <property type="match status" value="1"/>
</dbReference>
<dbReference type="RefSeq" id="WP_310419100.1">
    <property type="nucleotide sequence ID" value="NZ_JAVDYC010000001.1"/>
</dbReference>
<keyword evidence="5" id="KW-1185">Reference proteome</keyword>
<dbReference type="Gene3D" id="3.40.50.300">
    <property type="entry name" value="P-loop containing nucleotide triphosphate hydrolases"/>
    <property type="match status" value="1"/>
</dbReference>
<name>A0AAE4CXL3_9ACTN</name>